<keyword evidence="3" id="KW-1185">Reference proteome</keyword>
<feature type="region of interest" description="Disordered" evidence="1">
    <location>
        <begin position="1"/>
        <end position="22"/>
    </location>
</feature>
<proteinExistence type="predicted"/>
<evidence type="ECO:0000313" key="3">
    <source>
        <dbReference type="Proteomes" id="UP000830401"/>
    </source>
</evidence>
<evidence type="ECO:0000256" key="1">
    <source>
        <dbReference type="SAM" id="MobiDB-lite"/>
    </source>
</evidence>
<protein>
    <submittedName>
        <fullName evidence="2">T9SS type A sorting domain-containing protein</fullName>
    </submittedName>
</protein>
<dbReference type="NCBIfam" id="TIGR04183">
    <property type="entry name" value="Por_Secre_tail"/>
    <property type="match status" value="1"/>
</dbReference>
<dbReference type="EMBL" id="CP095061">
    <property type="protein sequence ID" value="UOQ68424.1"/>
    <property type="molecule type" value="Genomic_DNA"/>
</dbReference>
<gene>
    <name evidence="2" type="ORF">MUN86_00860</name>
</gene>
<evidence type="ECO:0000313" key="2">
    <source>
        <dbReference type="EMBL" id="UOQ68424.1"/>
    </source>
</evidence>
<accession>A0ABY4GDD2</accession>
<name>A0ABY4GDD2_9BACT</name>
<organism evidence="2 3">
    <name type="scientific">Hymenobacter volaticus</name>
    <dbReference type="NCBI Taxonomy" id="2932254"/>
    <lineage>
        <taxon>Bacteria</taxon>
        <taxon>Pseudomonadati</taxon>
        <taxon>Bacteroidota</taxon>
        <taxon>Cytophagia</taxon>
        <taxon>Cytophagales</taxon>
        <taxon>Hymenobacteraceae</taxon>
        <taxon>Hymenobacter</taxon>
    </lineage>
</organism>
<dbReference type="InterPro" id="IPR026444">
    <property type="entry name" value="Secre_tail"/>
</dbReference>
<sequence length="49" mass="5493">MIYNSAGQVVEQGQRRDDFNGGLNLKPGLYLVRVRTTDGQQTTVKVLKQ</sequence>
<reference evidence="2" key="1">
    <citation type="submission" date="2022-04" db="EMBL/GenBank/DDBJ databases">
        <title>Hymenobacter sp. isolated from the air.</title>
        <authorList>
            <person name="Won M."/>
            <person name="Lee C.-M."/>
            <person name="Woen H.-Y."/>
            <person name="Kwon S.-W."/>
        </authorList>
    </citation>
    <scope>NUCLEOTIDE SEQUENCE</scope>
    <source>
        <strain evidence="2">5420S-77</strain>
    </source>
</reference>
<dbReference type="Proteomes" id="UP000830401">
    <property type="component" value="Chromosome"/>
</dbReference>